<dbReference type="Gene3D" id="6.20.50.80">
    <property type="match status" value="1"/>
</dbReference>
<sequence>DLHVSYDGTVRSSVGDVVQFVFGEDGLDPAMMEAKDGCVLDLVHQFEHIRNIHPLIDNEELNGDSLKSLSEKIIDAELGGSHALFRENLQNFVEKIIEETKMTIKTPRHCSSHLNR</sequence>
<evidence type="ECO:0000256" key="2">
    <source>
        <dbReference type="ARBA" id="ARBA00022833"/>
    </source>
</evidence>
<proteinExistence type="predicted"/>
<dbReference type="GO" id="GO:0046872">
    <property type="term" value="F:metal ion binding"/>
    <property type="evidence" value="ECO:0007669"/>
    <property type="project" value="UniProtKB-KW"/>
</dbReference>
<dbReference type="InterPro" id="IPR015700">
    <property type="entry name" value="RPC1"/>
</dbReference>
<reference evidence="3 4" key="1">
    <citation type="submission" date="2013-12" db="EMBL/GenBank/DDBJ databases">
        <title>Draft genome of the parsitic nematode Ancylostoma duodenale.</title>
        <authorList>
            <person name="Mitreva M."/>
        </authorList>
    </citation>
    <scope>NUCLEOTIDE SEQUENCE [LARGE SCALE GENOMIC DNA]</scope>
    <source>
        <strain evidence="3 4">Zhejiang</strain>
    </source>
</reference>
<dbReference type="Proteomes" id="UP000054047">
    <property type="component" value="Unassembled WGS sequence"/>
</dbReference>
<feature type="non-terminal residue" evidence="3">
    <location>
        <position position="1"/>
    </location>
</feature>
<protein>
    <recommendedName>
        <fullName evidence="5">DNA-directed RNA polymerase</fullName>
    </recommendedName>
</protein>
<keyword evidence="2" id="KW-0862">Zinc</keyword>
<organism evidence="3 4">
    <name type="scientific">Ancylostoma duodenale</name>
    <dbReference type="NCBI Taxonomy" id="51022"/>
    <lineage>
        <taxon>Eukaryota</taxon>
        <taxon>Metazoa</taxon>
        <taxon>Ecdysozoa</taxon>
        <taxon>Nematoda</taxon>
        <taxon>Chromadorea</taxon>
        <taxon>Rhabditida</taxon>
        <taxon>Rhabditina</taxon>
        <taxon>Rhabditomorpha</taxon>
        <taxon>Strongyloidea</taxon>
        <taxon>Ancylostomatidae</taxon>
        <taxon>Ancylostomatinae</taxon>
        <taxon>Ancylostoma</taxon>
    </lineage>
</organism>
<dbReference type="OrthoDB" id="270392at2759"/>
<evidence type="ECO:0000313" key="3">
    <source>
        <dbReference type="EMBL" id="KIH48552.1"/>
    </source>
</evidence>
<evidence type="ECO:0008006" key="5">
    <source>
        <dbReference type="Google" id="ProtNLM"/>
    </source>
</evidence>
<keyword evidence="4" id="KW-1185">Reference proteome</keyword>
<gene>
    <name evidence="3" type="ORF">ANCDUO_21378</name>
</gene>
<feature type="non-terminal residue" evidence="3">
    <location>
        <position position="116"/>
    </location>
</feature>
<dbReference type="AlphaFoldDB" id="A0A0C2CFJ5"/>
<name>A0A0C2CFJ5_9BILA</name>
<dbReference type="EMBL" id="KN758708">
    <property type="protein sequence ID" value="KIH48552.1"/>
    <property type="molecule type" value="Genomic_DNA"/>
</dbReference>
<keyword evidence="1" id="KW-0479">Metal-binding</keyword>
<dbReference type="PANTHER" id="PTHR48446">
    <property type="entry name" value="DNA-DIRECTED RNA POLYMERASE SUBUNIT BETA' N-TERMINAL SECTION"/>
    <property type="match status" value="1"/>
</dbReference>
<dbReference type="PANTHER" id="PTHR48446:SF1">
    <property type="entry name" value="DNA-DIRECTED RNA POLYMERASE SUBUNIT BETA' N-TERMINAL SECTION"/>
    <property type="match status" value="1"/>
</dbReference>
<accession>A0A0C2CFJ5</accession>
<evidence type="ECO:0000313" key="4">
    <source>
        <dbReference type="Proteomes" id="UP000054047"/>
    </source>
</evidence>
<dbReference type="SUPFAM" id="SSF64484">
    <property type="entry name" value="beta and beta-prime subunits of DNA dependent RNA-polymerase"/>
    <property type="match status" value="1"/>
</dbReference>
<evidence type="ECO:0000256" key="1">
    <source>
        <dbReference type="ARBA" id="ARBA00022723"/>
    </source>
</evidence>